<dbReference type="SUPFAM" id="SSF53613">
    <property type="entry name" value="Ribokinase-like"/>
    <property type="match status" value="1"/>
</dbReference>
<dbReference type="AlphaFoldDB" id="A0A174SEQ3"/>
<evidence type="ECO:0000313" key="2">
    <source>
        <dbReference type="EMBL" id="CUP96174.1"/>
    </source>
</evidence>
<dbReference type="InterPro" id="IPR011611">
    <property type="entry name" value="PfkB_dom"/>
</dbReference>
<reference evidence="5" key="2">
    <citation type="submission" date="2017-04" db="EMBL/GenBank/DDBJ databases">
        <title>Function of individual gut microbiota members based on whole genome sequencing of pure cultures obtained from chicken caecum.</title>
        <authorList>
            <person name="Medvecky M."/>
            <person name="Cejkova D."/>
            <person name="Polansky O."/>
            <person name="Karasova D."/>
            <person name="Kubasova T."/>
            <person name="Cizek A."/>
            <person name="Rychlik I."/>
        </authorList>
    </citation>
    <scope>NUCLEOTIDE SEQUENCE [LARGE SCALE GENOMIC DNA]</scope>
    <source>
        <strain evidence="5">An175</strain>
    </source>
</reference>
<dbReference type="PANTHER" id="PTHR46969:SF1">
    <property type="entry name" value="BIFUNCTIONAL PROTEIN HLDE"/>
    <property type="match status" value="1"/>
</dbReference>
<evidence type="ECO:0000313" key="4">
    <source>
        <dbReference type="Proteomes" id="UP000095765"/>
    </source>
</evidence>
<dbReference type="GO" id="GO:0005829">
    <property type="term" value="C:cytosol"/>
    <property type="evidence" value="ECO:0007669"/>
    <property type="project" value="TreeGrafter"/>
</dbReference>
<evidence type="ECO:0000313" key="5">
    <source>
        <dbReference type="Proteomes" id="UP000196386"/>
    </source>
</evidence>
<dbReference type="OrthoDB" id="9775849at2"/>
<evidence type="ECO:0000259" key="1">
    <source>
        <dbReference type="Pfam" id="PF00294"/>
    </source>
</evidence>
<reference evidence="2 4" key="1">
    <citation type="submission" date="2015-09" db="EMBL/GenBank/DDBJ databases">
        <authorList>
            <consortium name="Pathogen Informatics"/>
        </authorList>
    </citation>
    <scope>NUCLEOTIDE SEQUENCE [LARGE SCALE GENOMIC DNA]</scope>
    <source>
        <strain evidence="2 4">2789STDY5834939</strain>
    </source>
</reference>
<dbReference type="EMBL" id="NFKP01000015">
    <property type="protein sequence ID" value="OUP68692.1"/>
    <property type="molecule type" value="Genomic_DNA"/>
</dbReference>
<dbReference type="InterPro" id="IPR029056">
    <property type="entry name" value="Ribokinase-like"/>
</dbReference>
<accession>A0A174SEQ3</accession>
<dbReference type="PANTHER" id="PTHR46969">
    <property type="entry name" value="BIFUNCTIONAL PROTEIN HLDE"/>
    <property type="match status" value="1"/>
</dbReference>
<evidence type="ECO:0000313" key="3">
    <source>
        <dbReference type="EMBL" id="OUP68692.1"/>
    </source>
</evidence>
<proteinExistence type="predicted"/>
<reference evidence="3" key="3">
    <citation type="journal article" date="2018" name="BMC Genomics">
        <title>Whole genome sequencing and function prediction of 133 gut anaerobes isolated from chicken caecum in pure cultures.</title>
        <authorList>
            <person name="Medvecky M."/>
            <person name="Cejkova D."/>
            <person name="Polansky O."/>
            <person name="Karasova D."/>
            <person name="Kubasova T."/>
            <person name="Cizek A."/>
            <person name="Rychlik I."/>
        </authorList>
    </citation>
    <scope>NUCLEOTIDE SEQUENCE</scope>
    <source>
        <strain evidence="3">An175</strain>
    </source>
</reference>
<dbReference type="Gene3D" id="3.40.1190.20">
    <property type="match status" value="1"/>
</dbReference>
<dbReference type="GO" id="GO:0033785">
    <property type="term" value="F:heptose 7-phosphate kinase activity"/>
    <property type="evidence" value="ECO:0007669"/>
    <property type="project" value="TreeGrafter"/>
</dbReference>
<protein>
    <submittedName>
        <fullName evidence="2">Bifunctional protein hldE</fullName>
    </submittedName>
</protein>
<name>A0A174SEQ3_9FIRM</name>
<sequence>MKRVELDGARVRALAGAVQNARVCMIGDVCLDLYWRADMRLSRLSRETPHFPLPVVGETASPGGGGNVACNLRALGVGELTVISVIGDDWRGFLLRDCFAKRGIDTGRLIVSQGRVTPCYCKPLRAGISETVYEDPRIDFENFDPISAGDEDRVLAALDEAAGRCDVIAVCDQYRHGVLTGRVRARLAEIGARMPVIVDSRENAALYTGVILKPNEVEAALAVGRAPSGAPAPEEYGEIAKTLSARTGRPVIVTLGEVGALWYSGDEGLAFAPTRPQKPPVDIVGAGDTFLSAFCAARAAGAAGGEALAFANLASGVTVKKIGTTGTASPAEIIQKFEENSR</sequence>
<gene>
    <name evidence="2" type="primary">hldE</name>
    <name evidence="3" type="ORF">B5F11_12220</name>
    <name evidence="2" type="ORF">ERS852551_02566</name>
</gene>
<dbReference type="GO" id="GO:0033786">
    <property type="term" value="F:heptose-1-phosphate adenylyltransferase activity"/>
    <property type="evidence" value="ECO:0007669"/>
    <property type="project" value="TreeGrafter"/>
</dbReference>
<dbReference type="Proteomes" id="UP000196386">
    <property type="component" value="Unassembled WGS sequence"/>
</dbReference>
<dbReference type="GeneID" id="72464102"/>
<dbReference type="Pfam" id="PF00294">
    <property type="entry name" value="PfkB"/>
    <property type="match status" value="1"/>
</dbReference>
<organism evidence="2 4">
    <name type="scientific">Anaerotruncus colihominis</name>
    <dbReference type="NCBI Taxonomy" id="169435"/>
    <lineage>
        <taxon>Bacteria</taxon>
        <taxon>Bacillati</taxon>
        <taxon>Bacillota</taxon>
        <taxon>Clostridia</taxon>
        <taxon>Eubacteriales</taxon>
        <taxon>Oscillospiraceae</taxon>
        <taxon>Anaerotruncus</taxon>
    </lineage>
</organism>
<dbReference type="RefSeq" id="WP_006876654.1">
    <property type="nucleotide sequence ID" value="NZ_CABIWA010000005.1"/>
</dbReference>
<dbReference type="EMBL" id="CZBE01000018">
    <property type="protein sequence ID" value="CUP96174.1"/>
    <property type="molecule type" value="Genomic_DNA"/>
</dbReference>
<feature type="domain" description="Carbohydrate kinase PfkB" evidence="1">
    <location>
        <begin position="58"/>
        <end position="327"/>
    </location>
</feature>
<dbReference type="Proteomes" id="UP000095765">
    <property type="component" value="Unassembled WGS sequence"/>
</dbReference>